<evidence type="ECO:0000259" key="1">
    <source>
        <dbReference type="Pfam" id="PF13020"/>
    </source>
</evidence>
<dbReference type="RefSeq" id="WP_150373575.1">
    <property type="nucleotide sequence ID" value="NZ_CP044065.1"/>
</dbReference>
<evidence type="ECO:0000313" key="2">
    <source>
        <dbReference type="EMBL" id="QET03497.1"/>
    </source>
</evidence>
<dbReference type="InterPro" id="IPR024975">
    <property type="entry name" value="NOV_C"/>
</dbReference>
<dbReference type="OrthoDB" id="9802640at2"/>
<organism evidence="2 3">
    <name type="scientific">Cupriavidus pauculus</name>
    <dbReference type="NCBI Taxonomy" id="82633"/>
    <lineage>
        <taxon>Bacteria</taxon>
        <taxon>Pseudomonadati</taxon>
        <taxon>Pseudomonadota</taxon>
        <taxon>Betaproteobacteria</taxon>
        <taxon>Burkholderiales</taxon>
        <taxon>Burkholderiaceae</taxon>
        <taxon>Cupriavidus</taxon>
    </lineage>
</organism>
<dbReference type="Proteomes" id="UP000322822">
    <property type="component" value="Chromosome 1"/>
</dbReference>
<dbReference type="AlphaFoldDB" id="A0A5P2H5S9"/>
<evidence type="ECO:0000313" key="3">
    <source>
        <dbReference type="Proteomes" id="UP000322822"/>
    </source>
</evidence>
<gene>
    <name evidence="2" type="ORF">FOB72_16550</name>
</gene>
<name>A0A5P2H5S9_9BURK</name>
<reference evidence="2 3" key="1">
    <citation type="submission" date="2019-09" db="EMBL/GenBank/DDBJ databases">
        <title>FDA dAtabase for Regulatory Grade micrObial Sequences (FDA-ARGOS): Supporting development and validation of Infectious Disease Dx tests.</title>
        <authorList>
            <person name="Sciortino C."/>
            <person name="Tallon L."/>
            <person name="Sadzewicz L."/>
            <person name="Vavikolanu K."/>
            <person name="Mehta A."/>
            <person name="Aluvathingal J."/>
            <person name="Nadendla S."/>
            <person name="Nandy P."/>
            <person name="Geyer C."/>
            <person name="Yan Y."/>
            <person name="Sichtig H."/>
        </authorList>
    </citation>
    <scope>NUCLEOTIDE SEQUENCE [LARGE SCALE GENOMIC DNA]</scope>
    <source>
        <strain evidence="2 3">FDAARGOS_664</strain>
    </source>
</reference>
<accession>A0A5P2H5S9</accession>
<proteinExistence type="predicted"/>
<feature type="domain" description="Protein NO VEIN C-terminal" evidence="1">
    <location>
        <begin position="179"/>
        <end position="275"/>
    </location>
</feature>
<protein>
    <submittedName>
        <fullName evidence="2">DUF3883 domain-containing protein</fullName>
    </submittedName>
</protein>
<dbReference type="EMBL" id="CP044065">
    <property type="protein sequence ID" value="QET03497.1"/>
    <property type="molecule type" value="Genomic_DNA"/>
</dbReference>
<dbReference type="Pfam" id="PF13020">
    <property type="entry name" value="NOV_C"/>
    <property type="match status" value="1"/>
</dbReference>
<sequence>MTINPKALESADDDSNKIGLRGEDWTRFEVELTVNDYFQMLLLESRNVPFIKTQRNADLRTILTTRSHRAVEQKHQNISSILDQLGLRYITGYKPLSNSQGLLREVVREYVLTHQKEMAEIVDNFEDQTAPGKLKLKGVFVAPPVIEPIKHRVRRARLPRKIDYAARDERNRTLGRNGESWVVDVERARLVDEHRPDLAEKIDWVSESLGDGAGYDILSYAANGEEMFIEVKTTTGVSQTPFMVSQNEVEFSEEKGDAFYLYRVFDFATEPKLFVLRGGLKDQLDLEPMDYRARLKAVGS</sequence>